<evidence type="ECO:0000256" key="9">
    <source>
        <dbReference type="ARBA" id="ARBA00048684"/>
    </source>
</evidence>
<sequence length="313" mass="33262">MFSINENVTGYVDELLNKEEELNVKSHYLENQATVIDCGVNTIGSIGAGMLYASIAMGGLGRVSMVPGIIDGLYLQFSQVWIDRPAIACLGSQKPAWKLKAEGFAGTAFGPARASAQKPKALYQAINYSDDAETAVINIEATALPTEKEIDNIAKQCSTDPECVVALVAPPGSIVGTFMTSTRAVEWVMNRLLQLGYNTSDVTSASGVVPVAPLCPTDQECMGSALDAIAYYGMVSLYAKDANDAFKSATSDASKVYGKSFKALLKDAQGDYSKVDPAMFGPARLMVNGLDGSLKTYGRLDPSMLLTSFGLKV</sequence>
<evidence type="ECO:0000256" key="8">
    <source>
        <dbReference type="ARBA" id="ARBA00030468"/>
    </source>
</evidence>
<dbReference type="Gene3D" id="3.30.1030.10">
    <property type="entry name" value="Methenyltetrahydromethanopterin Cyclohydrolase, Chain A, domain 2"/>
    <property type="match status" value="1"/>
</dbReference>
<comment type="subcellular location">
    <subcellularLocation>
        <location evidence="1 10">Cytoplasm</location>
    </subcellularLocation>
</comment>
<dbReference type="GO" id="GO:0006730">
    <property type="term" value="P:one-carbon metabolic process"/>
    <property type="evidence" value="ECO:0007669"/>
    <property type="project" value="UniProtKB-UniRule"/>
</dbReference>
<dbReference type="Gene3D" id="3.10.340.11">
    <property type="entry name" value="Methenyltetrahydromethanopterin Cyclohydrolase, Chain A, domain 1"/>
    <property type="match status" value="1"/>
</dbReference>
<evidence type="ECO:0000256" key="1">
    <source>
        <dbReference type="ARBA" id="ARBA00004496"/>
    </source>
</evidence>
<evidence type="ECO:0000256" key="5">
    <source>
        <dbReference type="ARBA" id="ARBA00022490"/>
    </source>
</evidence>
<dbReference type="EMBL" id="AM114193">
    <property type="protein sequence ID" value="CAJ37782.1"/>
    <property type="molecule type" value="Genomic_DNA"/>
</dbReference>
<keyword evidence="6 10" id="KW-0554">One-carbon metabolism</keyword>
<keyword evidence="10" id="KW-0484">Methanogenesis</keyword>
<dbReference type="STRING" id="351160.RCIX2742"/>
<comment type="similarity">
    <text evidence="2 10">Belongs to the MCH family.</text>
</comment>
<evidence type="ECO:0000256" key="6">
    <source>
        <dbReference type="ARBA" id="ARBA00022563"/>
    </source>
</evidence>
<dbReference type="GO" id="GO:0018759">
    <property type="term" value="F:methenyltetrahydromethanopterin cyclohydrolase activity"/>
    <property type="evidence" value="ECO:0007669"/>
    <property type="project" value="UniProtKB-UniRule"/>
</dbReference>
<evidence type="ECO:0000256" key="4">
    <source>
        <dbReference type="ARBA" id="ARBA00020597"/>
    </source>
</evidence>
<gene>
    <name evidence="11" type="primary">mch-2</name>
    <name evidence="10" type="synonym">mch</name>
    <name evidence="11" type="ORF">RCIX2742</name>
</gene>
<comment type="catalytic activity">
    <reaction evidence="9 10">
        <text>5,10-methenyl-5,6,7,8-tetrahydromethanopterin + H2O = N(5)-formyl-5,6,7,8-tetrahydromethanopterin + H(+)</text>
        <dbReference type="Rhea" id="RHEA:19053"/>
        <dbReference type="ChEBI" id="CHEBI:15377"/>
        <dbReference type="ChEBI" id="CHEBI:15378"/>
        <dbReference type="ChEBI" id="CHEBI:58018"/>
        <dbReference type="ChEBI" id="CHEBI:58337"/>
        <dbReference type="EC" id="3.5.4.27"/>
    </reaction>
</comment>
<evidence type="ECO:0000256" key="10">
    <source>
        <dbReference type="HAMAP-Rule" id="MF_00486"/>
    </source>
</evidence>
<dbReference type="Pfam" id="PF02289">
    <property type="entry name" value="MCH"/>
    <property type="match status" value="1"/>
</dbReference>
<protein>
    <recommendedName>
        <fullName evidence="4 10">Methenyltetrahydromethanopterin cyclohydrolase</fullName>
        <ecNumber evidence="3 10">3.5.4.27</ecNumber>
    </recommendedName>
    <alternativeName>
        <fullName evidence="8 10">Methenyl-H4MPT cyclohydrolase</fullName>
    </alternativeName>
</protein>
<dbReference type="RefSeq" id="WP_012034806.1">
    <property type="nucleotide sequence ID" value="NC_009464.1"/>
</dbReference>
<dbReference type="HAMAP" id="MF_00486">
    <property type="entry name" value="McH"/>
    <property type="match status" value="1"/>
</dbReference>
<evidence type="ECO:0000256" key="2">
    <source>
        <dbReference type="ARBA" id="ARBA00006902"/>
    </source>
</evidence>
<dbReference type="OrthoDB" id="105468at2157"/>
<evidence type="ECO:0000313" key="12">
    <source>
        <dbReference type="Proteomes" id="UP000000663"/>
    </source>
</evidence>
<organism evidence="11 12">
    <name type="scientific">Methanocella arvoryzae (strain DSM 22066 / NBRC 105507 / MRE50)</name>
    <dbReference type="NCBI Taxonomy" id="351160"/>
    <lineage>
        <taxon>Archaea</taxon>
        <taxon>Methanobacteriati</taxon>
        <taxon>Methanobacteriota</taxon>
        <taxon>Stenosarchaea group</taxon>
        <taxon>Methanomicrobia</taxon>
        <taxon>Methanocellales</taxon>
        <taxon>Methanocellaceae</taxon>
        <taxon>Methanocella</taxon>
    </lineage>
</organism>
<evidence type="ECO:0000256" key="7">
    <source>
        <dbReference type="ARBA" id="ARBA00022801"/>
    </source>
</evidence>
<dbReference type="eggNOG" id="arCOG02675">
    <property type="taxonomic scope" value="Archaea"/>
</dbReference>
<dbReference type="SUPFAM" id="SSF56199">
    <property type="entry name" value="Methenyltetrahydromethanopterin cyclohydrolase"/>
    <property type="match status" value="1"/>
</dbReference>
<name>Q0W1G1_METAR</name>
<keyword evidence="5 10" id="KW-0963">Cytoplasm</keyword>
<dbReference type="PATRIC" id="fig|351160.9.peg.503"/>
<dbReference type="EC" id="3.5.4.27" evidence="3 10"/>
<evidence type="ECO:0000313" key="11">
    <source>
        <dbReference type="EMBL" id="CAJ37782.1"/>
    </source>
</evidence>
<dbReference type="GO" id="GO:0019386">
    <property type="term" value="P:methanogenesis, from carbon dioxide"/>
    <property type="evidence" value="ECO:0007669"/>
    <property type="project" value="UniProtKB-UniRule"/>
</dbReference>
<comment type="function">
    <text evidence="10">Catalyzes the reversible interconversion of 5-formyl-H(4)MPT to methenyl-H(4)MPT(+).</text>
</comment>
<dbReference type="GeneID" id="5143581"/>
<evidence type="ECO:0000256" key="3">
    <source>
        <dbReference type="ARBA" id="ARBA00012765"/>
    </source>
</evidence>
<dbReference type="UniPathway" id="UPA00640">
    <property type="reaction ID" value="UER00694"/>
</dbReference>
<keyword evidence="7 10" id="KW-0378">Hydrolase</keyword>
<dbReference type="KEGG" id="rci:RCIX2742"/>
<dbReference type="Proteomes" id="UP000000663">
    <property type="component" value="Chromosome"/>
</dbReference>
<reference evidence="11 12" key="1">
    <citation type="journal article" date="2006" name="Science">
        <title>Genome of rice cluster I archaea -- the key methane producers in the rice rhizosphere.</title>
        <authorList>
            <person name="Erkel C."/>
            <person name="Kube M."/>
            <person name="Reinhardt R."/>
            <person name="Liesack W."/>
        </authorList>
    </citation>
    <scope>NUCLEOTIDE SEQUENCE [LARGE SCALE GENOMIC DNA]</scope>
    <source>
        <strain evidence="12">DSM 22066 / NBRC 105507 / MRE50</strain>
    </source>
</reference>
<dbReference type="InterPro" id="IPR003209">
    <property type="entry name" value="METHMP_CycHdrlase"/>
</dbReference>
<keyword evidence="12" id="KW-1185">Reference proteome</keyword>
<dbReference type="GO" id="GO:0005737">
    <property type="term" value="C:cytoplasm"/>
    <property type="evidence" value="ECO:0007669"/>
    <property type="project" value="UniProtKB-SubCell"/>
</dbReference>
<proteinExistence type="inferred from homology"/>
<dbReference type="AlphaFoldDB" id="Q0W1G1"/>
<dbReference type="NCBIfam" id="TIGR03120">
    <property type="entry name" value="one_C_mch"/>
    <property type="match status" value="1"/>
</dbReference>
<accession>Q0W1G1</accession>
<comment type="pathway">
    <text evidence="10">One-carbon metabolism; methanogenesis from CO(2); 5,10-methenyl-5,6,7,8-tetrahydromethanopterin from CO(2): step 3/3.</text>
</comment>